<name>A0A803Y3W9_MELGA</name>
<dbReference type="GeneID" id="100539605"/>
<evidence type="ECO:0000256" key="7">
    <source>
        <dbReference type="ARBA" id="ARBA00022737"/>
    </source>
</evidence>
<keyword evidence="4" id="KW-1003">Cell membrane</keyword>
<dbReference type="RefSeq" id="XP_010709352.1">
    <property type="nucleotide sequence ID" value="XM_010711050.3"/>
</dbReference>
<dbReference type="GO" id="GO:0045121">
    <property type="term" value="C:membrane raft"/>
    <property type="evidence" value="ECO:0007669"/>
    <property type="project" value="UniProtKB-SubCell"/>
</dbReference>
<feature type="domain" description="Death" evidence="21">
    <location>
        <begin position="330"/>
        <end position="378"/>
    </location>
</feature>
<keyword evidence="7" id="KW-0677">Repeat</keyword>
<evidence type="ECO:0000256" key="5">
    <source>
        <dbReference type="ARBA" id="ARBA00022703"/>
    </source>
</evidence>
<feature type="domain" description="TNFR-Cys" evidence="22">
    <location>
        <begin position="87"/>
        <end position="127"/>
    </location>
</feature>
<keyword evidence="20" id="KW-0812">Transmembrane</keyword>
<keyword evidence="5" id="KW-0053">Apoptosis</keyword>
<feature type="transmembrane region" description="Helical" evidence="20">
    <location>
        <begin position="136"/>
        <end position="159"/>
    </location>
</feature>
<evidence type="ECO:0000259" key="21">
    <source>
        <dbReference type="PROSITE" id="PS50017"/>
    </source>
</evidence>
<dbReference type="PRINTS" id="PR01680">
    <property type="entry name" value="TNFACTORR6"/>
</dbReference>
<evidence type="ECO:0000259" key="22">
    <source>
        <dbReference type="PROSITE" id="PS50050"/>
    </source>
</evidence>
<gene>
    <name evidence="23" type="primary">LOC100539605</name>
</gene>
<feature type="compositionally biased region" description="Basic and acidic residues" evidence="19">
    <location>
        <begin position="169"/>
        <end position="178"/>
    </location>
</feature>
<dbReference type="CDD" id="cd08315">
    <property type="entry name" value="Death_TRAILR_DR4_DR5"/>
    <property type="match status" value="1"/>
</dbReference>
<dbReference type="InterPro" id="IPR001368">
    <property type="entry name" value="TNFR/NGFR_Cys_rich_reg"/>
</dbReference>
<evidence type="ECO:0000256" key="13">
    <source>
        <dbReference type="ARBA" id="ARBA00023180"/>
    </source>
</evidence>
<dbReference type="GO" id="GO:0005516">
    <property type="term" value="F:calmodulin binding"/>
    <property type="evidence" value="ECO:0007669"/>
    <property type="project" value="UniProtKB-KW"/>
</dbReference>
<evidence type="ECO:0000313" key="23">
    <source>
        <dbReference type="Ensembl" id="ENSMGAP00000026466.1"/>
    </source>
</evidence>
<dbReference type="Gene3D" id="2.10.50.10">
    <property type="entry name" value="Tumor Necrosis Factor Receptor, subunit A, domain 2"/>
    <property type="match status" value="2"/>
</dbReference>
<dbReference type="PANTHER" id="PTHR46330:SF16">
    <property type="entry name" value="TUMOR NECROSIS FACTOR RECEPTOR SUPERFAMILY MEMBER 22"/>
    <property type="match status" value="1"/>
</dbReference>
<evidence type="ECO:0000256" key="4">
    <source>
        <dbReference type="ARBA" id="ARBA00022475"/>
    </source>
</evidence>
<reference evidence="23" key="2">
    <citation type="submission" date="2025-08" db="UniProtKB">
        <authorList>
            <consortium name="Ensembl"/>
        </authorList>
    </citation>
    <scope>IDENTIFICATION</scope>
</reference>
<dbReference type="GO" id="GO:0009986">
    <property type="term" value="C:cell surface"/>
    <property type="evidence" value="ECO:0007669"/>
    <property type="project" value="TreeGrafter"/>
</dbReference>
<dbReference type="SMART" id="SM00208">
    <property type="entry name" value="TNFR"/>
    <property type="match status" value="3"/>
</dbReference>
<evidence type="ECO:0000256" key="8">
    <source>
        <dbReference type="ARBA" id="ARBA00022860"/>
    </source>
</evidence>
<comment type="caution">
    <text evidence="18">Lacks conserved residue(s) required for the propagation of feature annotation.</text>
</comment>
<feature type="compositionally biased region" description="Low complexity" evidence="19">
    <location>
        <begin position="191"/>
        <end position="209"/>
    </location>
</feature>
<dbReference type="OrthoDB" id="8848202at2759"/>
<keyword evidence="8" id="KW-0112">Calmodulin-binding</keyword>
<keyword evidence="20" id="KW-1133">Transmembrane helix</keyword>
<organism evidence="23 24">
    <name type="scientific">Meleagris gallopavo</name>
    <name type="common">Wild turkey</name>
    <dbReference type="NCBI Taxonomy" id="9103"/>
    <lineage>
        <taxon>Eukaryota</taxon>
        <taxon>Metazoa</taxon>
        <taxon>Chordata</taxon>
        <taxon>Craniata</taxon>
        <taxon>Vertebrata</taxon>
        <taxon>Euteleostomi</taxon>
        <taxon>Archelosauria</taxon>
        <taxon>Archosauria</taxon>
        <taxon>Dinosauria</taxon>
        <taxon>Saurischia</taxon>
        <taxon>Theropoda</taxon>
        <taxon>Coelurosauria</taxon>
        <taxon>Aves</taxon>
        <taxon>Neognathae</taxon>
        <taxon>Galloanserae</taxon>
        <taxon>Galliformes</taxon>
        <taxon>Phasianidae</taxon>
        <taxon>Meleagridinae</taxon>
        <taxon>Meleagris</taxon>
    </lineage>
</organism>
<evidence type="ECO:0000256" key="20">
    <source>
        <dbReference type="SAM" id="Phobius"/>
    </source>
</evidence>
<comment type="subcellular location">
    <subcellularLocation>
        <location evidence="1">Cell membrane</location>
        <topology evidence="1">Single-pass type I membrane protein</topology>
    </subcellularLocation>
    <subcellularLocation>
        <location evidence="2">Membrane raft</location>
    </subcellularLocation>
</comment>
<keyword evidence="24" id="KW-1185">Reference proteome</keyword>
<evidence type="ECO:0000256" key="10">
    <source>
        <dbReference type="ARBA" id="ARBA00023139"/>
    </source>
</evidence>
<dbReference type="Gene3D" id="1.10.533.10">
    <property type="entry name" value="Death Domain, Fas"/>
    <property type="match status" value="1"/>
</dbReference>
<feature type="disulfide bond" evidence="18">
    <location>
        <begin position="65"/>
        <end position="78"/>
    </location>
</feature>
<dbReference type="PANTHER" id="PTHR46330">
    <property type="entry name" value="TUMOR NECROSIS FACTOR RECEPTOR SUPERFAMILY MEMBER 10B"/>
    <property type="match status" value="1"/>
</dbReference>
<feature type="region of interest" description="Disordered" evidence="19">
    <location>
        <begin position="169"/>
        <end position="210"/>
    </location>
</feature>
<dbReference type="GO" id="GO:0005886">
    <property type="term" value="C:plasma membrane"/>
    <property type="evidence" value="ECO:0007669"/>
    <property type="project" value="UniProtKB-SubCell"/>
</dbReference>
<keyword evidence="6" id="KW-0732">Signal</keyword>
<evidence type="ECO:0000256" key="2">
    <source>
        <dbReference type="ARBA" id="ARBA00004285"/>
    </source>
</evidence>
<dbReference type="InterPro" id="IPR034029">
    <property type="entry name" value="TNFRSF10A/B_death"/>
</dbReference>
<reference evidence="23 24" key="1">
    <citation type="journal article" date="2010" name="PLoS Biol.">
        <title>Multi-platform next-generation sequencing of the domestic turkey (Meleagris gallopavo): genome assembly and analysis.</title>
        <authorList>
            <person name="Dalloul R.A."/>
            <person name="Long J.A."/>
            <person name="Zimin A.V."/>
            <person name="Aslam L."/>
            <person name="Beal K."/>
            <person name="Blomberg L.A."/>
            <person name="Bouffard P."/>
            <person name="Burt D.W."/>
            <person name="Crasta O."/>
            <person name="Crooijmans R.P."/>
            <person name="Cooper K."/>
            <person name="Coulombe R.A."/>
            <person name="De S."/>
            <person name="Delany M.E."/>
            <person name="Dodgson J.B."/>
            <person name="Dong J.J."/>
            <person name="Evans C."/>
            <person name="Frederickson K.M."/>
            <person name="Flicek P."/>
            <person name="Florea L."/>
            <person name="Folkerts O."/>
            <person name="Groenen M.A."/>
            <person name="Harkins T.T."/>
            <person name="Herrero J."/>
            <person name="Hoffmann S."/>
            <person name="Megens H.J."/>
            <person name="Jiang A."/>
            <person name="de Jong P."/>
            <person name="Kaiser P."/>
            <person name="Kim H."/>
            <person name="Kim K.W."/>
            <person name="Kim S."/>
            <person name="Langenberger D."/>
            <person name="Lee M.K."/>
            <person name="Lee T."/>
            <person name="Mane S."/>
            <person name="Marcais G."/>
            <person name="Marz M."/>
            <person name="McElroy A.P."/>
            <person name="Modise T."/>
            <person name="Nefedov M."/>
            <person name="Notredame C."/>
            <person name="Paton I.R."/>
            <person name="Payne W.S."/>
            <person name="Pertea G."/>
            <person name="Prickett D."/>
            <person name="Puiu D."/>
            <person name="Qioa D."/>
            <person name="Raineri E."/>
            <person name="Ruffier M."/>
            <person name="Salzberg S.L."/>
            <person name="Schatz M.C."/>
            <person name="Scheuring C."/>
            <person name="Schmidt C.J."/>
            <person name="Schroeder S."/>
            <person name="Searle S.M."/>
            <person name="Smith E.J."/>
            <person name="Smith J."/>
            <person name="Sonstegard T.S."/>
            <person name="Stadler P.F."/>
            <person name="Tafer H."/>
            <person name="Tu Z.J."/>
            <person name="Van Tassell C.P."/>
            <person name="Vilella A.J."/>
            <person name="Williams K.P."/>
            <person name="Yorke J.A."/>
            <person name="Zhang L."/>
            <person name="Zhang H.B."/>
            <person name="Zhang X."/>
            <person name="Zhang Y."/>
            <person name="Reed K.M."/>
        </authorList>
    </citation>
    <scope>NUCLEOTIDE SEQUENCE [LARGE SCALE GENOMIC DNA]</scope>
</reference>
<dbReference type="SUPFAM" id="SSF47986">
    <property type="entry name" value="DEATH domain"/>
    <property type="match status" value="1"/>
</dbReference>
<dbReference type="InterPro" id="IPR034024">
    <property type="entry name" value="TNFRSF10_N"/>
</dbReference>
<dbReference type="InParanoid" id="A0A803Y3W9"/>
<feature type="domain" description="TNFR-Cys" evidence="22">
    <location>
        <begin position="45"/>
        <end position="86"/>
    </location>
</feature>
<dbReference type="GO" id="GO:0043065">
    <property type="term" value="P:positive regulation of apoptotic process"/>
    <property type="evidence" value="ECO:0007669"/>
    <property type="project" value="TreeGrafter"/>
</dbReference>
<keyword evidence="14" id="KW-0449">Lipoprotein</keyword>
<feature type="repeat" description="TNFR-Cys" evidence="18">
    <location>
        <begin position="45"/>
        <end position="86"/>
    </location>
</feature>
<dbReference type="GeneTree" id="ENSGT00930000151070"/>
<dbReference type="AlphaFoldDB" id="A0A803Y3W9"/>
<dbReference type="FunFam" id="2.10.50.10:FF:000004">
    <property type="entry name" value="Tumor necrosis factor receptor superfamily member 6"/>
    <property type="match status" value="1"/>
</dbReference>
<sequence>MPGSGAEVCGEGEYLYESICCVLCPAGTYVAQHCSIPHSSGRCASCTEGRDYTAHANGLEECLLCRECKDDQITSRICTVTSDTECQCKQGYFCPAEGCEICQKCSQMCPEKKEIVRICNATMDLECGLPDQGNKYLTWTTVIISVAGFFAGLLVFCAIRKRKSDKAALSDKEERSQTYEDDTLLSEVKIPENNASPPNSENSGENPEGQAYNSVNLEVENTSPEENSAVRVSYERGTVPQKNLWYQTQECWKRIKNYSSSTINSCNPAFQPNARCKIRGVKMPAYFMVQKQKCQIIVKDLTQKEQMDCFSAFINIVPVKKWKKLMRTHLEENVIDKIEYKWPNNIDEQSYQMLLTWKNTLGEKQTIIKLLDELWDIDTRAYSKIVHILTSNNIISKIETTA</sequence>
<dbReference type="CDD" id="cd10580">
    <property type="entry name" value="TNFRSF10"/>
    <property type="match status" value="1"/>
</dbReference>
<keyword evidence="11 18" id="KW-1015">Disulfide bond</keyword>
<reference evidence="23" key="3">
    <citation type="submission" date="2025-09" db="UniProtKB">
        <authorList>
            <consortium name="Ensembl"/>
        </authorList>
    </citation>
    <scope>IDENTIFICATION</scope>
</reference>
<evidence type="ECO:0000256" key="6">
    <source>
        <dbReference type="ARBA" id="ARBA00022729"/>
    </source>
</evidence>
<keyword evidence="9 20" id="KW-0472">Membrane</keyword>
<feature type="repeat" description="TNFR-Cys" evidence="18">
    <location>
        <begin position="87"/>
        <end position="127"/>
    </location>
</feature>
<dbReference type="PROSITE" id="PS50050">
    <property type="entry name" value="TNFR_NGFR_2"/>
    <property type="match status" value="2"/>
</dbReference>
<dbReference type="KEGG" id="mgp:100539605"/>
<evidence type="ECO:0000256" key="9">
    <source>
        <dbReference type="ARBA" id="ARBA00023136"/>
    </source>
</evidence>
<dbReference type="SUPFAM" id="SSF57586">
    <property type="entry name" value="TNF receptor-like"/>
    <property type="match status" value="2"/>
</dbReference>
<evidence type="ECO:0000256" key="1">
    <source>
        <dbReference type="ARBA" id="ARBA00004251"/>
    </source>
</evidence>
<evidence type="ECO:0000256" key="16">
    <source>
        <dbReference type="ARBA" id="ARBA00032338"/>
    </source>
</evidence>
<evidence type="ECO:0000256" key="18">
    <source>
        <dbReference type="PROSITE-ProRule" id="PRU00206"/>
    </source>
</evidence>
<accession>A0A803Y3W9</accession>
<evidence type="ECO:0000256" key="14">
    <source>
        <dbReference type="ARBA" id="ARBA00023288"/>
    </source>
</evidence>
<dbReference type="Proteomes" id="UP000001645">
    <property type="component" value="Chromosome 5"/>
</dbReference>
<dbReference type="InterPro" id="IPR008063">
    <property type="entry name" value="Fas_rcpt"/>
</dbReference>
<evidence type="ECO:0000256" key="19">
    <source>
        <dbReference type="SAM" id="MobiDB-lite"/>
    </source>
</evidence>
<dbReference type="Pfam" id="PF00531">
    <property type="entry name" value="Death"/>
    <property type="match status" value="1"/>
</dbReference>
<keyword evidence="13" id="KW-0325">Glycoprotein</keyword>
<evidence type="ECO:0000256" key="12">
    <source>
        <dbReference type="ARBA" id="ARBA00023170"/>
    </source>
</evidence>
<dbReference type="InterPro" id="IPR052491">
    <property type="entry name" value="TNFRSF10"/>
</dbReference>
<protein>
    <recommendedName>
        <fullName evidence="3">Tumor necrosis factor receptor superfamily member 6</fullName>
    </recommendedName>
    <alternativeName>
        <fullName evidence="16">Apo-1 antigen</fullName>
    </alternativeName>
    <alternativeName>
        <fullName evidence="17">Apoptosis-mediating surface antigen FAS</fullName>
    </alternativeName>
    <alternativeName>
        <fullName evidence="15">FASLG receptor</fullName>
    </alternativeName>
</protein>
<dbReference type="GO" id="GO:0006955">
    <property type="term" value="P:immune response"/>
    <property type="evidence" value="ECO:0007669"/>
    <property type="project" value="InterPro"/>
</dbReference>
<feature type="disulfide bond" evidence="18">
    <location>
        <begin position="109"/>
        <end position="127"/>
    </location>
</feature>
<evidence type="ECO:0000256" key="15">
    <source>
        <dbReference type="ARBA" id="ARBA00030181"/>
    </source>
</evidence>
<dbReference type="InterPro" id="IPR000488">
    <property type="entry name" value="Death_dom"/>
</dbReference>
<dbReference type="GO" id="GO:0036462">
    <property type="term" value="P:TRAIL-activated apoptotic signaling pathway"/>
    <property type="evidence" value="ECO:0007669"/>
    <property type="project" value="TreeGrafter"/>
</dbReference>
<proteinExistence type="predicted"/>
<evidence type="ECO:0000256" key="3">
    <source>
        <dbReference type="ARBA" id="ARBA00015761"/>
    </source>
</evidence>
<dbReference type="Ensembl" id="ENSMGAT00000021948.1">
    <property type="protein sequence ID" value="ENSMGAP00000026466.1"/>
    <property type="gene ID" value="ENSMGAG00000020301.1"/>
</dbReference>
<keyword evidence="10" id="KW-0564">Palmitate</keyword>
<evidence type="ECO:0000313" key="24">
    <source>
        <dbReference type="Proteomes" id="UP000001645"/>
    </source>
</evidence>
<dbReference type="PROSITE" id="PS50017">
    <property type="entry name" value="DEATH_DOMAIN"/>
    <property type="match status" value="1"/>
</dbReference>
<dbReference type="GO" id="GO:0004888">
    <property type="term" value="F:transmembrane signaling receptor activity"/>
    <property type="evidence" value="ECO:0007669"/>
    <property type="project" value="InterPro"/>
</dbReference>
<evidence type="ECO:0000256" key="17">
    <source>
        <dbReference type="ARBA" id="ARBA00032502"/>
    </source>
</evidence>
<dbReference type="InterPro" id="IPR011029">
    <property type="entry name" value="DEATH-like_dom_sf"/>
</dbReference>
<keyword evidence="12" id="KW-0675">Receptor</keyword>
<dbReference type="Pfam" id="PF00020">
    <property type="entry name" value="TNFR_c6"/>
    <property type="match status" value="2"/>
</dbReference>
<evidence type="ECO:0000256" key="11">
    <source>
        <dbReference type="ARBA" id="ARBA00023157"/>
    </source>
</evidence>
<feature type="disulfide bond" evidence="18">
    <location>
        <begin position="68"/>
        <end position="86"/>
    </location>
</feature>